<dbReference type="InterPro" id="IPR052471">
    <property type="entry name" value="PBI_I9"/>
</dbReference>
<protein>
    <recommendedName>
        <fullName evidence="3">Inhibitor I9 domain-containing protein</fullName>
    </recommendedName>
</protein>
<dbReference type="GO" id="GO:0042144">
    <property type="term" value="P:vacuole fusion, non-autophagic"/>
    <property type="evidence" value="ECO:0007669"/>
    <property type="project" value="TreeGrafter"/>
</dbReference>
<evidence type="ECO:0000313" key="4">
    <source>
        <dbReference type="EMBL" id="WFD28302.1"/>
    </source>
</evidence>
<dbReference type="AlphaFoldDB" id="A0AAF0EKX4"/>
<dbReference type="InterPro" id="IPR037045">
    <property type="entry name" value="S8pro/Inhibitor_I9_sf"/>
</dbReference>
<keyword evidence="5" id="KW-1185">Reference proteome</keyword>
<evidence type="ECO:0000259" key="3">
    <source>
        <dbReference type="Pfam" id="PF05922"/>
    </source>
</evidence>
<dbReference type="Pfam" id="PF05922">
    <property type="entry name" value="Inhibitor_I9"/>
    <property type="match status" value="1"/>
</dbReference>
<evidence type="ECO:0000256" key="1">
    <source>
        <dbReference type="ARBA" id="ARBA00038069"/>
    </source>
</evidence>
<feature type="compositionally biased region" description="Basic and acidic residues" evidence="2">
    <location>
        <begin position="56"/>
        <end position="66"/>
    </location>
</feature>
<dbReference type="Gene3D" id="3.30.70.80">
    <property type="entry name" value="Peptidase S8 propeptide/proteinase inhibitor I9"/>
    <property type="match status" value="1"/>
</dbReference>
<evidence type="ECO:0000313" key="5">
    <source>
        <dbReference type="Proteomes" id="UP001213623"/>
    </source>
</evidence>
<feature type="region of interest" description="Disordered" evidence="2">
    <location>
        <begin position="56"/>
        <end position="79"/>
    </location>
</feature>
<proteinExistence type="inferred from homology"/>
<gene>
    <name evidence="4" type="ORF">MNAN1_003310</name>
</gene>
<dbReference type="SUPFAM" id="SSF54897">
    <property type="entry name" value="Protease propeptides/inhibitors"/>
    <property type="match status" value="1"/>
</dbReference>
<dbReference type="PANTHER" id="PTHR28288">
    <property type="entry name" value="PROTEASE B INHIBITOR 2"/>
    <property type="match status" value="1"/>
</dbReference>
<comment type="similarity">
    <text evidence="1">Belongs to the protease inhibitor I9 family.</text>
</comment>
<sequence length="79" mass="9048">MQSFVIIFKDGVPDAELDRQAQRVSELGGEIAHRYTASFLRGFSARLPDSLAEQLRQETEGQRHPTIDYIEPDQPMKMQ</sequence>
<feature type="domain" description="Inhibitor I9" evidence="3">
    <location>
        <begin position="25"/>
        <end position="78"/>
    </location>
</feature>
<dbReference type="GO" id="GO:0004866">
    <property type="term" value="F:endopeptidase inhibitor activity"/>
    <property type="evidence" value="ECO:0007669"/>
    <property type="project" value="TreeGrafter"/>
</dbReference>
<accession>A0AAF0EKX4</accession>
<organism evidence="4 5">
    <name type="scientific">Malassezia nana</name>
    <dbReference type="NCBI Taxonomy" id="180528"/>
    <lineage>
        <taxon>Eukaryota</taxon>
        <taxon>Fungi</taxon>
        <taxon>Dikarya</taxon>
        <taxon>Basidiomycota</taxon>
        <taxon>Ustilaginomycotina</taxon>
        <taxon>Malasseziomycetes</taxon>
        <taxon>Malasseziales</taxon>
        <taxon>Malasseziaceae</taxon>
        <taxon>Malassezia</taxon>
    </lineage>
</organism>
<dbReference type="EMBL" id="CP119897">
    <property type="protein sequence ID" value="WFD28302.1"/>
    <property type="molecule type" value="Genomic_DNA"/>
</dbReference>
<dbReference type="Proteomes" id="UP001213623">
    <property type="component" value="Chromosome 6"/>
</dbReference>
<evidence type="ECO:0000256" key="2">
    <source>
        <dbReference type="SAM" id="MobiDB-lite"/>
    </source>
</evidence>
<dbReference type="PANTHER" id="PTHR28288:SF2">
    <property type="entry name" value="PROTEASE B INHIBITOR 2"/>
    <property type="match status" value="1"/>
</dbReference>
<name>A0AAF0EKX4_9BASI</name>
<dbReference type="InterPro" id="IPR010259">
    <property type="entry name" value="S8pro/Inhibitor_I9"/>
</dbReference>
<reference evidence="4" key="1">
    <citation type="submission" date="2023-03" db="EMBL/GenBank/DDBJ databases">
        <title>Mating type loci evolution in Malassezia.</title>
        <authorList>
            <person name="Coelho M.A."/>
        </authorList>
    </citation>
    <scope>NUCLEOTIDE SEQUENCE</scope>
    <source>
        <strain evidence="4">CBS 9557</strain>
    </source>
</reference>